<keyword evidence="1" id="KW-0378">Hydrolase</keyword>
<dbReference type="PANTHER" id="PTHR11439:SF467">
    <property type="entry name" value="INTEGRASE CATALYTIC DOMAIN-CONTAINING PROTEIN"/>
    <property type="match status" value="1"/>
</dbReference>
<dbReference type="InterPro" id="IPR036397">
    <property type="entry name" value="RNaseH_sf"/>
</dbReference>
<evidence type="ECO:0000259" key="2">
    <source>
        <dbReference type="PROSITE" id="PS50994"/>
    </source>
</evidence>
<dbReference type="Pfam" id="PF22936">
    <property type="entry name" value="Pol_BBD"/>
    <property type="match status" value="1"/>
</dbReference>
<name>A0A1U9WY86_COFCA</name>
<protein>
    <submittedName>
        <fullName evidence="3">Pol</fullName>
    </submittedName>
</protein>
<dbReference type="InterPro" id="IPR043502">
    <property type="entry name" value="DNA/RNA_pol_sf"/>
</dbReference>
<dbReference type="Gene3D" id="3.30.420.10">
    <property type="entry name" value="Ribonuclease H-like superfamily/Ribonuclease H"/>
    <property type="match status" value="2"/>
</dbReference>
<sequence length="1045" mass="119236" precursor="true">MDVKYLGLNNGDYDICLIDSATTHTILKNKKYFSCLKMGETNVNTISGSAKLIEGSGRATIFLPEGTKIIVNNALFSPKSRRNLLSFKDIRENGYHIETMTETNGEFLLITSIIYGKKCEIEKLPSFSSGLYYAQISAIEIHHLVDQKSTHPDDFIIWHDRLGHPGSIMMRRIIENSHGHSLKNKKVLKANEFSCVACSQGKLIIRPSQVKVGTESPAFLERIHGDICGPVDPPCGPFRYFMVLIDASTRWSHVCLLSTRNLAFARLLAQIIKLRAQFPDFPIKKIRLDNAGEYSSHAFDDYCMSIGITVEHPVAYVHTQNGLAESLIKRLQLIARPLLMRSKLPSSAWGHAILHAATLVRIRPTNYHAYSPLQLTFGYEPNISHLRIFGCAVYVPIAPPQRRKLGPQRRLGIYVGYESPSIIKYMEPLTGDLFTARFVDCHFDESHFPTLGGDKNQPKKEITWKISLNFLDSRTKECKNWNRKEIIIDNIFAYNIALDIMAEDEDHEPRSVDECRGRNDWPKWKDAIQSELDSLAKRKVFGPVVQTPEGIEPVGYKWVFVRKRNEKNEIVRYKARLVAQGFSQRPGFDYDETYSPVVDAITFRYLVSFAVHEKLDMRLMDVVTAYLYGNLENDIYMRIPEGFNMPEACKSNPKNIYSIKLQRSLYGLKQSGRMWYNRLNECLTKEGYTNDPICPCVFIKKNGSNFVIIAVYVDDLNLIGTPEEIQNSVEYLKKEFEIKDFGKTKFCLGLQIEHLKGGIFVHQTAYTRKVLKRFYMDKAHTLSTPMVVRSLDPNKDPFRPREENEEILGPEVPYLSAIGALMYLANCTRPDISFAVNLLARFSSSPTRRHWNGIKHIFRYLQGTIDLGLFYSNKSKPELVGYTDAGYLSNPHKARSQTGYLFTYGGTAISWRSTKQSLAATSSNHAEIIAIHEASRECVWLRSMTHYIRKNCGLSSEKENPPTILYEDNAACIAQLKGRYIKGDRTKHISPKFFFTHDLQKNGEIDVQQIRSDNNLTDLFTKALPTATFEKLVKSIGMQRLKDLK</sequence>
<dbReference type="GO" id="GO:0015074">
    <property type="term" value="P:DNA integration"/>
    <property type="evidence" value="ECO:0007669"/>
    <property type="project" value="InterPro"/>
</dbReference>
<dbReference type="PROSITE" id="PS50994">
    <property type="entry name" value="INTEGRASE"/>
    <property type="match status" value="1"/>
</dbReference>
<gene>
    <name evidence="3" type="primary">Pol</name>
</gene>
<dbReference type="EMBL" id="KX767840">
    <property type="protein sequence ID" value="AQY61297.1"/>
    <property type="molecule type" value="Genomic_DNA"/>
</dbReference>
<reference evidence="3" key="1">
    <citation type="journal article" date="2017" name="Mol. Genet. Genomics">
        <title>Distribution of Divo in Coffea genomes, a poorly described family of angiosperm LTR-Retrotransposons.</title>
        <authorList>
            <person name="Dupeyron M."/>
            <person name="de Souza R.F."/>
            <person name="Hamon P."/>
            <person name="de Kochko A."/>
            <person name="Crouzillat D."/>
            <person name="Couturon E."/>
            <person name="Domingues D.S."/>
            <person name="Guyot R."/>
        </authorList>
    </citation>
    <scope>NUCLEOTIDE SEQUENCE</scope>
</reference>
<dbReference type="Pfam" id="PF07727">
    <property type="entry name" value="RVT_2"/>
    <property type="match status" value="1"/>
</dbReference>
<dbReference type="InterPro" id="IPR012337">
    <property type="entry name" value="RNaseH-like_sf"/>
</dbReference>
<dbReference type="PANTHER" id="PTHR11439">
    <property type="entry name" value="GAG-POL-RELATED RETROTRANSPOSON"/>
    <property type="match status" value="1"/>
</dbReference>
<dbReference type="SUPFAM" id="SSF56672">
    <property type="entry name" value="DNA/RNA polymerases"/>
    <property type="match status" value="1"/>
</dbReference>
<dbReference type="InterPro" id="IPR001584">
    <property type="entry name" value="Integrase_cat-core"/>
</dbReference>
<dbReference type="CDD" id="cd09272">
    <property type="entry name" value="RNase_HI_RT_Ty1"/>
    <property type="match status" value="1"/>
</dbReference>
<dbReference type="SUPFAM" id="SSF53098">
    <property type="entry name" value="Ribonuclease H-like"/>
    <property type="match status" value="1"/>
</dbReference>
<evidence type="ECO:0000313" key="3">
    <source>
        <dbReference type="EMBL" id="AQY61297.1"/>
    </source>
</evidence>
<keyword evidence="1" id="KW-0645">Protease</keyword>
<dbReference type="InterPro" id="IPR054722">
    <property type="entry name" value="PolX-like_BBD"/>
</dbReference>
<dbReference type="AlphaFoldDB" id="A0A1U9WY86"/>
<keyword evidence="1" id="KW-0064">Aspartyl protease</keyword>
<feature type="domain" description="Integrase catalytic" evidence="2">
    <location>
        <begin position="213"/>
        <end position="380"/>
    </location>
</feature>
<evidence type="ECO:0000256" key="1">
    <source>
        <dbReference type="ARBA" id="ARBA00022750"/>
    </source>
</evidence>
<dbReference type="InterPro" id="IPR025724">
    <property type="entry name" value="GAG-pre-integrase_dom"/>
</dbReference>
<dbReference type="GO" id="GO:0004190">
    <property type="term" value="F:aspartic-type endopeptidase activity"/>
    <property type="evidence" value="ECO:0007669"/>
    <property type="project" value="UniProtKB-KW"/>
</dbReference>
<proteinExistence type="predicted"/>
<dbReference type="GO" id="GO:0003676">
    <property type="term" value="F:nucleic acid binding"/>
    <property type="evidence" value="ECO:0007669"/>
    <property type="project" value="InterPro"/>
</dbReference>
<dbReference type="InterPro" id="IPR013103">
    <property type="entry name" value="RVT_2"/>
</dbReference>
<organism evidence="3">
    <name type="scientific">Coffea canephora</name>
    <name type="common">Robusta coffee</name>
    <dbReference type="NCBI Taxonomy" id="49390"/>
    <lineage>
        <taxon>Eukaryota</taxon>
        <taxon>Viridiplantae</taxon>
        <taxon>Streptophyta</taxon>
        <taxon>Embryophyta</taxon>
        <taxon>Tracheophyta</taxon>
        <taxon>Spermatophyta</taxon>
        <taxon>Magnoliopsida</taxon>
        <taxon>eudicotyledons</taxon>
        <taxon>Gunneridae</taxon>
        <taxon>Pentapetalae</taxon>
        <taxon>asterids</taxon>
        <taxon>lamiids</taxon>
        <taxon>Gentianales</taxon>
        <taxon>Rubiaceae</taxon>
        <taxon>Ixoroideae</taxon>
        <taxon>Gardenieae complex</taxon>
        <taxon>Bertiereae - Coffeeae clade</taxon>
        <taxon>Coffeeae</taxon>
        <taxon>Coffea</taxon>
    </lineage>
</organism>
<dbReference type="Pfam" id="PF13976">
    <property type="entry name" value="gag_pre-integrs"/>
    <property type="match status" value="1"/>
</dbReference>
<accession>A0A1U9WY86</accession>